<gene>
    <name evidence="4" type="ORF">SAMN04488690_2581</name>
</gene>
<feature type="compositionally biased region" description="Basic and acidic residues" evidence="1">
    <location>
        <begin position="49"/>
        <end position="60"/>
    </location>
</feature>
<evidence type="ECO:0000256" key="2">
    <source>
        <dbReference type="SAM" id="SignalP"/>
    </source>
</evidence>
<evidence type="ECO:0000313" key="5">
    <source>
        <dbReference type="Proteomes" id="UP000191133"/>
    </source>
</evidence>
<dbReference type="RefSeq" id="WP_080149741.1">
    <property type="nucleotide sequence ID" value="NZ_FWEU01000003.1"/>
</dbReference>
<proteinExistence type="predicted"/>
<feature type="chain" id="PRO_5013003669" description="DUF4124 domain-containing protein" evidence="2">
    <location>
        <begin position="21"/>
        <end position="235"/>
    </location>
</feature>
<organism evidence="4 5">
    <name type="scientific">Stenotrophomonas indicatrix</name>
    <dbReference type="NCBI Taxonomy" id="2045451"/>
    <lineage>
        <taxon>Bacteria</taxon>
        <taxon>Pseudomonadati</taxon>
        <taxon>Pseudomonadota</taxon>
        <taxon>Gammaproteobacteria</taxon>
        <taxon>Lysobacterales</taxon>
        <taxon>Lysobacteraceae</taxon>
        <taxon>Stenotrophomonas</taxon>
    </lineage>
</organism>
<feature type="domain" description="DUF4124" evidence="3">
    <location>
        <begin position="11"/>
        <end position="69"/>
    </location>
</feature>
<dbReference type="InterPro" id="IPR025392">
    <property type="entry name" value="DUF4124"/>
</dbReference>
<evidence type="ECO:0000256" key="1">
    <source>
        <dbReference type="SAM" id="MobiDB-lite"/>
    </source>
</evidence>
<feature type="region of interest" description="Disordered" evidence="1">
    <location>
        <begin position="46"/>
        <end position="75"/>
    </location>
</feature>
<evidence type="ECO:0000313" key="4">
    <source>
        <dbReference type="EMBL" id="SLM24854.1"/>
    </source>
</evidence>
<dbReference type="EMBL" id="FWEU01000003">
    <property type="protein sequence ID" value="SLM24854.1"/>
    <property type="molecule type" value="Genomic_DNA"/>
</dbReference>
<feature type="signal peptide" evidence="2">
    <location>
        <begin position="1"/>
        <end position="20"/>
    </location>
</feature>
<dbReference type="Proteomes" id="UP000191133">
    <property type="component" value="Unassembled WGS sequence"/>
</dbReference>
<dbReference type="AlphaFoldDB" id="A0A1W1H048"/>
<protein>
    <recommendedName>
        <fullName evidence="3">DUF4124 domain-containing protein</fullName>
    </recommendedName>
</protein>
<evidence type="ECO:0000259" key="3">
    <source>
        <dbReference type="Pfam" id="PF13511"/>
    </source>
</evidence>
<name>A0A1W1H048_9GAMM</name>
<reference evidence="5" key="1">
    <citation type="submission" date="2016-10" db="EMBL/GenBank/DDBJ databases">
        <authorList>
            <person name="Varghese N."/>
        </authorList>
    </citation>
    <scope>NUCLEOTIDE SEQUENCE [LARGE SCALE GENOMIC DNA]</scope>
    <source>
        <strain evidence="5">92MFCol6.1</strain>
    </source>
</reference>
<sequence length="235" mass="25620">MTLLRPVLSLALLLSLPALAADDVRVYRCVGSNGAVALQDKPCTAGRQQVRDLQRPRDPPPRVVSTEAAPPAPVQTPAMREREVRHVYIQPPQPMYECVSEDGDRYTSDNNEGNPRWVPLWTTVWYPHGHPGGAYPGPHPGPRPAGSGNTIGTPIGGGPPVYRPPSVGVGVNVPAGNILVRDTCHALPPQEVCARLRDRRWELDRRYNSALQSERTAISREQRGIDARLAQDCGG</sequence>
<accession>A0A1W1H048</accession>
<keyword evidence="2" id="KW-0732">Signal</keyword>
<dbReference type="Pfam" id="PF13511">
    <property type="entry name" value="DUF4124"/>
    <property type="match status" value="1"/>
</dbReference>